<dbReference type="AlphaFoldDB" id="A0A2W2BZJ7"/>
<dbReference type="InterPro" id="IPR016040">
    <property type="entry name" value="NAD(P)-bd_dom"/>
</dbReference>
<dbReference type="PANTHER" id="PTHR43725:SF47">
    <property type="entry name" value="UDP-GLUCOSE 4-EPIMERASE"/>
    <property type="match status" value="1"/>
</dbReference>
<keyword evidence="9" id="KW-0119">Carbohydrate metabolism</keyword>
<evidence type="ECO:0000256" key="5">
    <source>
        <dbReference type="ARBA" id="ARBA00013189"/>
    </source>
</evidence>
<feature type="domain" description="NAD(P)-binding" evidence="10">
    <location>
        <begin position="5"/>
        <end position="327"/>
    </location>
</feature>
<evidence type="ECO:0000256" key="4">
    <source>
        <dbReference type="ARBA" id="ARBA00007637"/>
    </source>
</evidence>
<dbReference type="Gene3D" id="3.40.50.720">
    <property type="entry name" value="NAD(P)-binding Rossmann-like Domain"/>
    <property type="match status" value="1"/>
</dbReference>
<dbReference type="NCBIfam" id="TIGR01179">
    <property type="entry name" value="galE"/>
    <property type="match status" value="1"/>
</dbReference>
<dbReference type="GO" id="GO:0003978">
    <property type="term" value="F:UDP-glucose 4-epimerase activity"/>
    <property type="evidence" value="ECO:0007669"/>
    <property type="project" value="UniProtKB-UniRule"/>
</dbReference>
<dbReference type="Proteomes" id="UP000248745">
    <property type="component" value="Unassembled WGS sequence"/>
</dbReference>
<keyword evidence="12" id="KW-1185">Reference proteome</keyword>
<comment type="catalytic activity">
    <reaction evidence="1 9">
        <text>UDP-alpha-D-glucose = UDP-alpha-D-galactose</text>
        <dbReference type="Rhea" id="RHEA:22168"/>
        <dbReference type="ChEBI" id="CHEBI:58885"/>
        <dbReference type="ChEBI" id="CHEBI:66914"/>
        <dbReference type="EC" id="5.1.3.2"/>
    </reaction>
</comment>
<keyword evidence="8 9" id="KW-0413">Isomerase</keyword>
<dbReference type="OrthoDB" id="9801785at2"/>
<evidence type="ECO:0000256" key="8">
    <source>
        <dbReference type="ARBA" id="ARBA00023235"/>
    </source>
</evidence>
<dbReference type="EMBL" id="QKTW01000014">
    <property type="protein sequence ID" value="PZF73273.1"/>
    <property type="molecule type" value="Genomic_DNA"/>
</dbReference>
<evidence type="ECO:0000256" key="1">
    <source>
        <dbReference type="ARBA" id="ARBA00000083"/>
    </source>
</evidence>
<dbReference type="RefSeq" id="WP_110998552.1">
    <property type="nucleotide sequence ID" value="NZ_QKTW01000014.1"/>
</dbReference>
<comment type="cofactor">
    <cofactor evidence="2 9">
        <name>NAD(+)</name>
        <dbReference type="ChEBI" id="CHEBI:57540"/>
    </cofactor>
</comment>
<organism evidence="11 12">
    <name type="scientific">Taibaiella soli</name>
    <dbReference type="NCBI Taxonomy" id="1649169"/>
    <lineage>
        <taxon>Bacteria</taxon>
        <taxon>Pseudomonadati</taxon>
        <taxon>Bacteroidota</taxon>
        <taxon>Chitinophagia</taxon>
        <taxon>Chitinophagales</taxon>
        <taxon>Chitinophagaceae</taxon>
        <taxon>Taibaiella</taxon>
    </lineage>
</organism>
<sequence>MKKILVTGGCGYIGAHTIIDLIANGFEVISVDDLSRGSLRMLSGIEKITGKKVKNYKVNLCNLDDTETIFIENPDIQGVIHFAAYKSVGESVNEPLKYYNNNISSLVNVLKCARDHNVLNVVFSSSCSVYGNAEKLPVDEQTPLKEPESPYARTKQMGEAICVDFSRVNQAFNTMLLRYFNPVGAHPTAYIGEIQEKPENLVPVITQTAIGKRPQMQVFGSDYPTRDGSCVRDYIHVMDIANAHTRALQYMIDGNNDSNCEVFNLGSGVGVTVLEMIQSFEKVSGKKLNYKVGDRRPGDVVAVYADNTKAKTKLGWECKYTLDQVMDSAWRWEQNMQHESQVHLN</sequence>
<proteinExistence type="inferred from homology"/>
<comment type="caution">
    <text evidence="11">The sequence shown here is derived from an EMBL/GenBank/DDBJ whole genome shotgun (WGS) entry which is preliminary data.</text>
</comment>
<dbReference type="CDD" id="cd05247">
    <property type="entry name" value="UDP_G4E_1_SDR_e"/>
    <property type="match status" value="1"/>
</dbReference>
<evidence type="ECO:0000313" key="12">
    <source>
        <dbReference type="Proteomes" id="UP000248745"/>
    </source>
</evidence>
<dbReference type="UniPathway" id="UPA00214"/>
<accession>A0A2W2BZJ7</accession>
<evidence type="ECO:0000256" key="6">
    <source>
        <dbReference type="ARBA" id="ARBA00018569"/>
    </source>
</evidence>
<comment type="subunit">
    <text evidence="9">Homodimer.</text>
</comment>
<keyword evidence="7 9" id="KW-0520">NAD</keyword>
<dbReference type="GO" id="GO:0005829">
    <property type="term" value="C:cytosol"/>
    <property type="evidence" value="ECO:0007669"/>
    <property type="project" value="TreeGrafter"/>
</dbReference>
<evidence type="ECO:0000259" key="10">
    <source>
        <dbReference type="Pfam" id="PF16363"/>
    </source>
</evidence>
<dbReference type="InterPro" id="IPR036291">
    <property type="entry name" value="NAD(P)-bd_dom_sf"/>
</dbReference>
<dbReference type="EC" id="5.1.3.2" evidence="5 9"/>
<gene>
    <name evidence="11" type="primary">galE</name>
    <name evidence="11" type="ORF">DN068_08870</name>
</gene>
<dbReference type="Pfam" id="PF16363">
    <property type="entry name" value="GDP_Man_Dehyd"/>
    <property type="match status" value="1"/>
</dbReference>
<dbReference type="SUPFAM" id="SSF51735">
    <property type="entry name" value="NAD(P)-binding Rossmann-fold domains"/>
    <property type="match status" value="1"/>
</dbReference>
<dbReference type="PRINTS" id="PR01713">
    <property type="entry name" value="NUCEPIMERASE"/>
</dbReference>
<name>A0A2W2BZJ7_9BACT</name>
<comment type="pathway">
    <text evidence="3 9">Carbohydrate metabolism; galactose metabolism.</text>
</comment>
<protein>
    <recommendedName>
        <fullName evidence="6 9">UDP-glucose 4-epimerase</fullName>
        <ecNumber evidence="5 9">5.1.3.2</ecNumber>
    </recommendedName>
</protein>
<evidence type="ECO:0000256" key="9">
    <source>
        <dbReference type="RuleBase" id="RU366046"/>
    </source>
</evidence>
<dbReference type="PANTHER" id="PTHR43725">
    <property type="entry name" value="UDP-GLUCOSE 4-EPIMERASE"/>
    <property type="match status" value="1"/>
</dbReference>
<comment type="similarity">
    <text evidence="4 9">Belongs to the NAD(P)-dependent epimerase/dehydratase family.</text>
</comment>
<reference evidence="11 12" key="1">
    <citation type="submission" date="2018-06" db="EMBL/GenBank/DDBJ databases">
        <title>Mucibacter soli gen. nov., sp. nov., a new member of the family Chitinophagaceae producing mucin.</title>
        <authorList>
            <person name="Kim M.-K."/>
            <person name="Park S."/>
            <person name="Kim T.-S."/>
            <person name="Joung Y."/>
            <person name="Han J.-H."/>
            <person name="Kim S.B."/>
        </authorList>
    </citation>
    <scope>NUCLEOTIDE SEQUENCE [LARGE SCALE GENOMIC DNA]</scope>
    <source>
        <strain evidence="11 12">R1-15</strain>
    </source>
</reference>
<evidence type="ECO:0000256" key="3">
    <source>
        <dbReference type="ARBA" id="ARBA00004947"/>
    </source>
</evidence>
<dbReference type="GO" id="GO:0006012">
    <property type="term" value="P:galactose metabolic process"/>
    <property type="evidence" value="ECO:0007669"/>
    <property type="project" value="UniProtKB-UniPathway"/>
</dbReference>
<dbReference type="Gene3D" id="3.90.25.10">
    <property type="entry name" value="UDP-galactose 4-epimerase, domain 1"/>
    <property type="match status" value="1"/>
</dbReference>
<dbReference type="InterPro" id="IPR005886">
    <property type="entry name" value="UDP_G4E"/>
</dbReference>
<evidence type="ECO:0000256" key="7">
    <source>
        <dbReference type="ARBA" id="ARBA00023027"/>
    </source>
</evidence>
<evidence type="ECO:0000256" key="2">
    <source>
        <dbReference type="ARBA" id="ARBA00001911"/>
    </source>
</evidence>
<evidence type="ECO:0000313" key="11">
    <source>
        <dbReference type="EMBL" id="PZF73273.1"/>
    </source>
</evidence>